<dbReference type="EMBL" id="MNUV01000020">
    <property type="protein sequence ID" value="OIO07984.1"/>
    <property type="molecule type" value="Genomic_DNA"/>
</dbReference>
<protein>
    <submittedName>
        <fullName evidence="1">Uncharacterized protein</fullName>
    </submittedName>
</protein>
<proteinExistence type="predicted"/>
<gene>
    <name evidence="1" type="ORF">AUJ35_01190</name>
</gene>
<sequence>MSRTKPVPKHQQGKKFNAFNVVFVIKLGSHKFIEVPAIYCGRPVSSRIRKILKRGKTVLRHFHNEDQICPKNFNQVLFLGPKVKPGFPVTFPEPFPEARYLEPRKKYSVSELRLRHAV</sequence>
<comment type="caution">
    <text evidence="1">The sequence shown here is derived from an EMBL/GenBank/DDBJ whole genome shotgun (WGS) entry which is preliminary data.</text>
</comment>
<evidence type="ECO:0000313" key="2">
    <source>
        <dbReference type="Proteomes" id="UP000182860"/>
    </source>
</evidence>
<dbReference type="AlphaFoldDB" id="A0A1J4T901"/>
<reference evidence="1 2" key="1">
    <citation type="journal article" date="2016" name="Environ. Microbiol.">
        <title>Genomic resolution of a cold subsurface aquifer community provides metabolic insights for novel microbes adapted to high CO concentrations.</title>
        <authorList>
            <person name="Probst A.J."/>
            <person name="Castelle C.J."/>
            <person name="Singh A."/>
            <person name="Brown C.T."/>
            <person name="Anantharaman K."/>
            <person name="Sharon I."/>
            <person name="Hug L.A."/>
            <person name="Burstein D."/>
            <person name="Emerson J.B."/>
            <person name="Thomas B.C."/>
            <person name="Banfield J.F."/>
        </authorList>
    </citation>
    <scope>NUCLEOTIDE SEQUENCE [LARGE SCALE GENOMIC DNA]</scope>
    <source>
        <strain evidence="1">CG1_02_41_21</strain>
    </source>
</reference>
<accession>A0A1J4T901</accession>
<dbReference type="Proteomes" id="UP000182860">
    <property type="component" value="Unassembled WGS sequence"/>
</dbReference>
<organism evidence="1 2">
    <name type="scientific">Candidatus Falkowbacteria bacterium CG1_02_41_21</name>
    <dbReference type="NCBI Taxonomy" id="1805147"/>
    <lineage>
        <taxon>Bacteria</taxon>
        <taxon>Candidatus Falkowiibacteriota</taxon>
    </lineage>
</organism>
<name>A0A1J4T901_9BACT</name>
<evidence type="ECO:0000313" key="1">
    <source>
        <dbReference type="EMBL" id="OIO07984.1"/>
    </source>
</evidence>